<accession>A0ABP8TR10</accession>
<dbReference type="Proteomes" id="UP001500212">
    <property type="component" value="Unassembled WGS sequence"/>
</dbReference>
<evidence type="ECO:0000313" key="1">
    <source>
        <dbReference type="EMBL" id="GAA4611967.1"/>
    </source>
</evidence>
<dbReference type="EMBL" id="BAABHJ010000019">
    <property type="protein sequence ID" value="GAA4611967.1"/>
    <property type="molecule type" value="Genomic_DNA"/>
</dbReference>
<gene>
    <name evidence="1" type="ORF">GCM10023195_51000</name>
</gene>
<evidence type="ECO:0000313" key="2">
    <source>
        <dbReference type="Proteomes" id="UP001500212"/>
    </source>
</evidence>
<proteinExistence type="predicted"/>
<protein>
    <submittedName>
        <fullName evidence="1">Uncharacterized protein</fullName>
    </submittedName>
</protein>
<reference evidence="2" key="1">
    <citation type="journal article" date="2019" name="Int. J. Syst. Evol. Microbiol.">
        <title>The Global Catalogue of Microorganisms (GCM) 10K type strain sequencing project: providing services to taxonomists for standard genome sequencing and annotation.</title>
        <authorList>
            <consortium name="The Broad Institute Genomics Platform"/>
            <consortium name="The Broad Institute Genome Sequencing Center for Infectious Disease"/>
            <person name="Wu L."/>
            <person name="Ma J."/>
        </authorList>
    </citation>
    <scope>NUCLEOTIDE SEQUENCE [LARGE SCALE GENOMIC DNA]</scope>
    <source>
        <strain evidence="2">JCM 17938</strain>
    </source>
</reference>
<dbReference type="RefSeq" id="WP_345359363.1">
    <property type="nucleotide sequence ID" value="NZ_BAABHJ010000019.1"/>
</dbReference>
<name>A0ABP8TR10_9ACTN</name>
<keyword evidence="2" id="KW-1185">Reference proteome</keyword>
<organism evidence="1 2">
    <name type="scientific">Actinoallomurus liliacearum</name>
    <dbReference type="NCBI Taxonomy" id="1080073"/>
    <lineage>
        <taxon>Bacteria</taxon>
        <taxon>Bacillati</taxon>
        <taxon>Actinomycetota</taxon>
        <taxon>Actinomycetes</taxon>
        <taxon>Streptosporangiales</taxon>
        <taxon>Thermomonosporaceae</taxon>
        <taxon>Actinoallomurus</taxon>
    </lineage>
</organism>
<sequence length="64" mass="6972">MPKRIEVNDPNVHLDDVAFDAVQEATKTREPVTVVYGRAETVIEPDTKVGPAAITARLLNADGR</sequence>
<comment type="caution">
    <text evidence="1">The sequence shown here is derived from an EMBL/GenBank/DDBJ whole genome shotgun (WGS) entry which is preliminary data.</text>
</comment>